<dbReference type="PANTHER" id="PTHR46609">
    <property type="entry name" value="EXONUCLEASE, PHAGE-TYPE/RECB, C-TERMINAL DOMAIN-CONTAINING PROTEIN"/>
    <property type="match status" value="1"/>
</dbReference>
<dbReference type="EMBL" id="LR796867">
    <property type="protein sequence ID" value="CAB4171393.1"/>
    <property type="molecule type" value="Genomic_DNA"/>
</dbReference>
<dbReference type="EMBL" id="LR798384">
    <property type="protein sequence ID" value="CAB5228426.1"/>
    <property type="molecule type" value="Genomic_DNA"/>
</dbReference>
<evidence type="ECO:0000313" key="4">
    <source>
        <dbReference type="EMBL" id="CAB4213956.1"/>
    </source>
</evidence>
<dbReference type="InterPro" id="IPR051703">
    <property type="entry name" value="NF-kappa-B_Signaling_Reg"/>
</dbReference>
<organism evidence="2">
    <name type="scientific">uncultured Caudovirales phage</name>
    <dbReference type="NCBI Taxonomy" id="2100421"/>
    <lineage>
        <taxon>Viruses</taxon>
        <taxon>Duplodnaviria</taxon>
        <taxon>Heunggongvirae</taxon>
        <taxon>Uroviricota</taxon>
        <taxon>Caudoviricetes</taxon>
        <taxon>Peduoviridae</taxon>
        <taxon>Maltschvirus</taxon>
        <taxon>Maltschvirus maltsch</taxon>
    </lineage>
</organism>
<dbReference type="PANTHER" id="PTHR46609:SF6">
    <property type="entry name" value="EXONUCLEASE, PHAGE-TYPE_RECB, C-TERMINAL DOMAIN-CONTAINING PROTEIN-RELATED"/>
    <property type="match status" value="1"/>
</dbReference>
<gene>
    <name evidence="3" type="ORF">UFOVP1095_16</name>
    <name evidence="4" type="ORF">UFOVP1452_16</name>
    <name evidence="5" type="ORF">UFOVP1540_45</name>
    <name evidence="2" type="ORF">UFOVP918_16</name>
</gene>
<dbReference type="InterPro" id="IPR011604">
    <property type="entry name" value="PDDEXK-like_dom_sf"/>
</dbReference>
<sequence length="259" mass="28630">MSENPIMDSINAGFGVGKEPGEQGSVEWLMERVGYCTASRFRDVMDILKNGKFGAKHQAYVYSVARERVRGKPVNNFVNFAMERGTELEPQARMAYESFSGNLVTQVGFIHHPSIKYVGGSPDGLVDDDGIIEIKCPMDSNAKHYDTWLKGMDDEHTPQVQGLLWVLNRQYCDFISYDPDEPPHLQLCIVRVNRDDDYIAELEKQVISFLAEVDALLVKLAAASSPPAAAVVVGASHHGLSSFPHDDKQAGEDSDRGAI</sequence>
<dbReference type="SUPFAM" id="SSF52980">
    <property type="entry name" value="Restriction endonuclease-like"/>
    <property type="match status" value="1"/>
</dbReference>
<feature type="domain" description="YqaJ viral recombinase" evidence="1">
    <location>
        <begin position="27"/>
        <end position="166"/>
    </location>
</feature>
<dbReference type="GO" id="GO:0004519">
    <property type="term" value="F:endonuclease activity"/>
    <property type="evidence" value="ECO:0007669"/>
    <property type="project" value="UniProtKB-KW"/>
</dbReference>
<dbReference type="Pfam" id="PF09588">
    <property type="entry name" value="YqaJ"/>
    <property type="match status" value="1"/>
</dbReference>
<accession>A0A6J5PIQ9</accession>
<dbReference type="EMBL" id="LR797032">
    <property type="protein sequence ID" value="CAB4182385.1"/>
    <property type="molecule type" value="Genomic_DNA"/>
</dbReference>
<evidence type="ECO:0000259" key="1">
    <source>
        <dbReference type="Pfam" id="PF09588"/>
    </source>
</evidence>
<dbReference type="Gene3D" id="3.90.320.10">
    <property type="match status" value="1"/>
</dbReference>
<dbReference type="CDD" id="cd22343">
    <property type="entry name" value="PDDEXK_lambda_exonuclease-like"/>
    <property type="match status" value="1"/>
</dbReference>
<evidence type="ECO:0000313" key="2">
    <source>
        <dbReference type="EMBL" id="CAB4171393.1"/>
    </source>
</evidence>
<evidence type="ECO:0000313" key="5">
    <source>
        <dbReference type="EMBL" id="CAB5228426.1"/>
    </source>
</evidence>
<dbReference type="InterPro" id="IPR019080">
    <property type="entry name" value="YqaJ_viral_recombinase"/>
</dbReference>
<protein>
    <submittedName>
        <fullName evidence="2">Phage_rel_nuc, putative phage-type endonuclease</fullName>
    </submittedName>
</protein>
<keyword evidence="2" id="KW-0378">Hydrolase</keyword>
<dbReference type="EMBL" id="LR797401">
    <property type="protein sequence ID" value="CAB4213956.1"/>
    <property type="molecule type" value="Genomic_DNA"/>
</dbReference>
<evidence type="ECO:0000313" key="3">
    <source>
        <dbReference type="EMBL" id="CAB4182385.1"/>
    </source>
</evidence>
<keyword evidence="2" id="KW-0255">Endonuclease</keyword>
<dbReference type="InterPro" id="IPR011335">
    <property type="entry name" value="Restrct_endonuc-II-like"/>
</dbReference>
<proteinExistence type="predicted"/>
<name>A0A6J5PIQ9_9CAUD</name>
<reference evidence="2" key="1">
    <citation type="submission" date="2020-05" db="EMBL/GenBank/DDBJ databases">
        <authorList>
            <person name="Chiriac C."/>
            <person name="Salcher M."/>
            <person name="Ghai R."/>
            <person name="Kavagutti S V."/>
        </authorList>
    </citation>
    <scope>NUCLEOTIDE SEQUENCE</scope>
</reference>
<keyword evidence="2" id="KW-0540">Nuclease</keyword>